<evidence type="ECO:0000313" key="2">
    <source>
        <dbReference type="Proteomes" id="UP001152795"/>
    </source>
</evidence>
<organism evidence="1 2">
    <name type="scientific">Paramuricea clavata</name>
    <name type="common">Red gorgonian</name>
    <name type="synonym">Violescent sea-whip</name>
    <dbReference type="NCBI Taxonomy" id="317549"/>
    <lineage>
        <taxon>Eukaryota</taxon>
        <taxon>Metazoa</taxon>
        <taxon>Cnidaria</taxon>
        <taxon>Anthozoa</taxon>
        <taxon>Octocorallia</taxon>
        <taxon>Malacalcyonacea</taxon>
        <taxon>Plexauridae</taxon>
        <taxon>Paramuricea</taxon>
    </lineage>
</organism>
<sequence length="599" mass="68573">MLYRELLENHNFSNNDLSLTWNTDGIPVFESSSYSIWPIQSSINELPPHLRGKHILLNGLWFGNKKPAMNTFLKLFIDECKHLEDHGFTIQHDLQPKKVFAMVLSANSPARAIVRNCKQFNGQHGCDWCEFAGETMNNHGGPPTRYYPYRGPPTLRTATKQVKYAIESIDKNEVIKGVKGPSVISILPAFDPVRGIAVDFMHCVCLGVLRQFVHLWMDTKQHEKPYYIGRRESEIDERLKAINIPSEISRAPRSFSERSYWKASEWRAFILYCLVVLHGILPPVYLKHFFLFVFGVYSLLGDSIDECTISSADACLTKFVIQVEELYGLQCCSFNVHQLVHLAQSVRNCGPLWSNSAFIFESNNHVLHKMFHGTQYVPKQIVESFVRKRKIALLAKKCINDETCPLVTNLFRKLTESNVPRSCEITLSDGVRGIGQATPVQLTASQVLAVQQLLGLTLKKQSGFIYLRFVANHQLYTGKGYVRSKKHVNYNVSFEHYRFMYGVVIGLLSIKPECLCNVVELQYCNCRLYNVVLIQPMVVCERPLLRDADFNAKSYFLAEVDEAGLQIAIHPEEIRRKCISLTLENKKYFCPLPYRINDN</sequence>
<keyword evidence="2" id="KW-1185">Reference proteome</keyword>
<dbReference type="PANTHER" id="PTHR46579:SF1">
    <property type="entry name" value="F5_8 TYPE C DOMAIN-CONTAINING PROTEIN"/>
    <property type="match status" value="1"/>
</dbReference>
<dbReference type="EMBL" id="CACRXK020000132">
    <property type="protein sequence ID" value="CAB3978666.1"/>
    <property type="molecule type" value="Genomic_DNA"/>
</dbReference>
<accession>A0A6S7FS62</accession>
<name>A0A6S7FS62_PARCT</name>
<comment type="caution">
    <text evidence="1">The sequence shown here is derived from an EMBL/GenBank/DDBJ whole genome shotgun (WGS) entry which is preliminary data.</text>
</comment>
<gene>
    <name evidence="1" type="ORF">PACLA_8A010564</name>
</gene>
<dbReference type="Proteomes" id="UP001152795">
    <property type="component" value="Unassembled WGS sequence"/>
</dbReference>
<dbReference type="OrthoDB" id="5983419at2759"/>
<dbReference type="PANTHER" id="PTHR46579">
    <property type="entry name" value="F5/8 TYPE C DOMAIN-CONTAINING PROTEIN-RELATED"/>
    <property type="match status" value="1"/>
</dbReference>
<reference evidence="1" key="1">
    <citation type="submission" date="2020-04" db="EMBL/GenBank/DDBJ databases">
        <authorList>
            <person name="Alioto T."/>
            <person name="Alioto T."/>
            <person name="Gomez Garrido J."/>
        </authorList>
    </citation>
    <scope>NUCLEOTIDE SEQUENCE</scope>
    <source>
        <strain evidence="1">A484AB</strain>
    </source>
</reference>
<evidence type="ECO:0000313" key="1">
    <source>
        <dbReference type="EMBL" id="CAB3978666.1"/>
    </source>
</evidence>
<protein>
    <submittedName>
        <fullName evidence="1">Uncharacterized protein</fullName>
    </submittedName>
</protein>
<proteinExistence type="predicted"/>
<dbReference type="AlphaFoldDB" id="A0A6S7FS62"/>